<evidence type="ECO:0000256" key="4">
    <source>
        <dbReference type="ARBA" id="ARBA00035393"/>
    </source>
</evidence>
<evidence type="ECO:0000256" key="3">
    <source>
        <dbReference type="ARBA" id="ARBA00035306"/>
    </source>
</evidence>
<dbReference type="GO" id="GO:0016787">
    <property type="term" value="F:hydrolase activity"/>
    <property type="evidence" value="ECO:0007669"/>
    <property type="project" value="UniProtKB-KW"/>
</dbReference>
<dbReference type="PANTHER" id="PTHR21314:SF0">
    <property type="entry name" value="QUEUOSINE 5'-PHOSPHATE N-GLYCOSYLASE_HYDROLASE"/>
    <property type="match status" value="1"/>
</dbReference>
<comment type="function">
    <text evidence="6">Catalyzes the hydrolysis of queuosine 5'-phosphate, releasing the nucleobase queuine (q). Is required for salvage of queuine from exogenous queuosine (Q) that is imported and then converted to queuosine 5'-phosphate intracellularly.</text>
</comment>
<evidence type="ECO:0000256" key="1">
    <source>
        <dbReference type="ARBA" id="ARBA00022801"/>
    </source>
</evidence>
<name>A0A423T9F2_PENVA</name>
<dbReference type="InterPro" id="IPR019438">
    <property type="entry name" value="Q_salvage"/>
</dbReference>
<evidence type="ECO:0000313" key="7">
    <source>
        <dbReference type="EMBL" id="ROT73068.1"/>
    </source>
</evidence>
<evidence type="ECO:0000313" key="8">
    <source>
        <dbReference type="Proteomes" id="UP000283509"/>
    </source>
</evidence>
<comment type="catalytic activity">
    <reaction evidence="5 6">
        <text>queuosine 5'-phosphate + H2O = queuine + D-ribose 5-phosphate</text>
        <dbReference type="Rhea" id="RHEA:75387"/>
        <dbReference type="ChEBI" id="CHEBI:15377"/>
        <dbReference type="ChEBI" id="CHEBI:17433"/>
        <dbReference type="ChEBI" id="CHEBI:78346"/>
        <dbReference type="ChEBI" id="CHEBI:194371"/>
    </reaction>
    <physiologicalReaction direction="left-to-right" evidence="5 6">
        <dbReference type="Rhea" id="RHEA:75388"/>
    </physiologicalReaction>
</comment>
<comment type="caution">
    <text evidence="7">The sequence shown here is derived from an EMBL/GenBank/DDBJ whole genome shotgun (WGS) entry which is preliminary data.</text>
</comment>
<evidence type="ECO:0000256" key="5">
    <source>
        <dbReference type="ARBA" id="ARBA00048204"/>
    </source>
</evidence>
<protein>
    <recommendedName>
        <fullName evidence="3 6">Queuosine 5'-phosphate N-glycosylase/hydrolase</fullName>
        <ecNumber evidence="6">3.2.2.-</ecNumber>
    </recommendedName>
    <alternativeName>
        <fullName evidence="4 6">Queuosine-nucleotide N-glycosylase/hydrolase</fullName>
    </alternativeName>
</protein>
<dbReference type="Proteomes" id="UP000283509">
    <property type="component" value="Unassembled WGS sequence"/>
</dbReference>
<dbReference type="STRING" id="6689.A0A423T9F2"/>
<dbReference type="PANTHER" id="PTHR21314">
    <property type="entry name" value="QUEUOSINE 5'-PHOSPHATE N-GLYCOSYLASE_HYDROLASE-RELATED"/>
    <property type="match status" value="1"/>
</dbReference>
<dbReference type="GO" id="GO:0006400">
    <property type="term" value="P:tRNA modification"/>
    <property type="evidence" value="ECO:0007669"/>
    <property type="project" value="TreeGrafter"/>
</dbReference>
<sequence length="366" mass="41851">MFLLPVSRSLATQVLKPVALRQFYSLGKMLWPREGGKFISERAKDVQVIPEGVEKVAAMLSESVKEGKMNLKEFLQNDILPVDKGLTEEQLLNWTFLVDTLNFNFWTPDGEPKYTVKDKGRKRTGYMAMVAAINRAIDEGKKIYDPNYYSKLTIDDIKHIFRSETESTMPLFNERVRVLGEVGKKLIEEYDGTFLNVLKKADCSALKLVDIVTSEFECFRDVAKYEGQEVAMFKRAQILASDIWVLFRGQGLGAFTDIDKLTIFADYRVPQAMAHFGVLKYSPSLEEKLKKQHVFQSGEREEVEIRGCSIHAAELIVERIKDLLSQSGCSASINSAKVDFFLWDYRLMNAAALESVPYHRVRCIYY</sequence>
<keyword evidence="1 6" id="KW-0378">Hydrolase</keyword>
<reference evidence="7 8" key="1">
    <citation type="submission" date="2018-04" db="EMBL/GenBank/DDBJ databases">
        <authorList>
            <person name="Zhang X."/>
            <person name="Yuan J."/>
            <person name="Li F."/>
            <person name="Xiang J."/>
        </authorList>
    </citation>
    <scope>NUCLEOTIDE SEQUENCE [LARGE SCALE GENOMIC DNA]</scope>
    <source>
        <tissue evidence="7">Muscle</tissue>
    </source>
</reference>
<organism evidence="7 8">
    <name type="scientific">Penaeus vannamei</name>
    <name type="common">Whiteleg shrimp</name>
    <name type="synonym">Litopenaeus vannamei</name>
    <dbReference type="NCBI Taxonomy" id="6689"/>
    <lineage>
        <taxon>Eukaryota</taxon>
        <taxon>Metazoa</taxon>
        <taxon>Ecdysozoa</taxon>
        <taxon>Arthropoda</taxon>
        <taxon>Crustacea</taxon>
        <taxon>Multicrustacea</taxon>
        <taxon>Malacostraca</taxon>
        <taxon>Eumalacostraca</taxon>
        <taxon>Eucarida</taxon>
        <taxon>Decapoda</taxon>
        <taxon>Dendrobranchiata</taxon>
        <taxon>Penaeoidea</taxon>
        <taxon>Penaeidae</taxon>
        <taxon>Penaeus</taxon>
    </lineage>
</organism>
<keyword evidence="8" id="KW-1185">Reference proteome</keyword>
<evidence type="ECO:0000256" key="2">
    <source>
        <dbReference type="ARBA" id="ARBA00035119"/>
    </source>
</evidence>
<dbReference type="EC" id="3.2.2.-" evidence="6"/>
<comment type="similarity">
    <text evidence="2 6">Belongs to the QNG1 protein family.</text>
</comment>
<evidence type="ECO:0000256" key="6">
    <source>
        <dbReference type="RuleBase" id="RU365002"/>
    </source>
</evidence>
<dbReference type="AlphaFoldDB" id="A0A423T9F2"/>
<gene>
    <name evidence="7" type="ORF">C7M84_008511</name>
</gene>
<reference evidence="7 8" key="2">
    <citation type="submission" date="2019-01" db="EMBL/GenBank/DDBJ databases">
        <title>The decoding of complex shrimp genome reveals the adaptation for benthos swimmer, frequently molting mechanism and breeding impact on genome.</title>
        <authorList>
            <person name="Sun Y."/>
            <person name="Gao Y."/>
            <person name="Yu Y."/>
        </authorList>
    </citation>
    <scope>NUCLEOTIDE SEQUENCE [LARGE SCALE GENOMIC DNA]</scope>
    <source>
        <tissue evidence="7">Muscle</tissue>
    </source>
</reference>
<accession>A0A423T9F2</accession>
<dbReference type="Pfam" id="PF10343">
    <property type="entry name" value="Q_salvage"/>
    <property type="match status" value="1"/>
</dbReference>
<dbReference type="OrthoDB" id="416777at2759"/>
<dbReference type="EMBL" id="QCYY01002073">
    <property type="protein sequence ID" value="ROT73068.1"/>
    <property type="molecule type" value="Genomic_DNA"/>
</dbReference>
<proteinExistence type="inferred from homology"/>